<evidence type="ECO:0000313" key="1">
    <source>
        <dbReference type="EMBL" id="MBX71986.1"/>
    </source>
</evidence>
<organism evidence="1">
    <name type="scientific">Rhizophora mucronata</name>
    <name type="common">Asiatic mangrove</name>
    <dbReference type="NCBI Taxonomy" id="61149"/>
    <lineage>
        <taxon>Eukaryota</taxon>
        <taxon>Viridiplantae</taxon>
        <taxon>Streptophyta</taxon>
        <taxon>Embryophyta</taxon>
        <taxon>Tracheophyta</taxon>
        <taxon>Spermatophyta</taxon>
        <taxon>Magnoliopsida</taxon>
        <taxon>eudicotyledons</taxon>
        <taxon>Gunneridae</taxon>
        <taxon>Pentapetalae</taxon>
        <taxon>rosids</taxon>
        <taxon>fabids</taxon>
        <taxon>Malpighiales</taxon>
        <taxon>Rhizophoraceae</taxon>
        <taxon>Rhizophora</taxon>
    </lineage>
</organism>
<sequence>MIILRTMVVSMIWLTYWSFVTMELSVRGPRQQTTRDTNFLKDL</sequence>
<proteinExistence type="predicted"/>
<dbReference type="EMBL" id="GGEC01091502">
    <property type="protein sequence ID" value="MBX71986.1"/>
    <property type="molecule type" value="Transcribed_RNA"/>
</dbReference>
<name>A0A2P2QY96_RHIMU</name>
<dbReference type="AlphaFoldDB" id="A0A2P2QY96"/>
<reference evidence="1" key="1">
    <citation type="submission" date="2018-02" db="EMBL/GenBank/DDBJ databases">
        <title>Rhizophora mucronata_Transcriptome.</title>
        <authorList>
            <person name="Meera S.P."/>
            <person name="Sreeshan A."/>
            <person name="Augustine A."/>
        </authorList>
    </citation>
    <scope>NUCLEOTIDE SEQUENCE</scope>
    <source>
        <tissue evidence="1">Leaf</tissue>
    </source>
</reference>
<accession>A0A2P2QY96</accession>
<protein>
    <submittedName>
        <fullName evidence="1">Uncharacterized protein</fullName>
    </submittedName>
</protein>